<feature type="region of interest" description="Disordered" evidence="1">
    <location>
        <begin position="1"/>
        <end position="21"/>
    </location>
</feature>
<dbReference type="PROSITE" id="PS51471">
    <property type="entry name" value="FE2OG_OXY"/>
    <property type="match status" value="1"/>
</dbReference>
<dbReference type="InterPro" id="IPR027450">
    <property type="entry name" value="AlkB-like"/>
</dbReference>
<reference evidence="3 4" key="1">
    <citation type="journal article" date="2020" name="Fungal Divers.">
        <title>Resolving the Mortierellaceae phylogeny through synthesis of multi-gene phylogenetics and phylogenomics.</title>
        <authorList>
            <person name="Vandepol N."/>
            <person name="Liber J."/>
            <person name="Desiro A."/>
            <person name="Na H."/>
            <person name="Kennedy M."/>
            <person name="Barry K."/>
            <person name="Grigoriev I.V."/>
            <person name="Miller A.N."/>
            <person name="O'Donnell K."/>
            <person name="Stajich J.E."/>
            <person name="Bonito G."/>
        </authorList>
    </citation>
    <scope>NUCLEOTIDE SEQUENCE [LARGE SCALE GENOMIC DNA]</scope>
    <source>
        <strain evidence="3 4">AD045</strain>
    </source>
</reference>
<proteinExistence type="predicted"/>
<dbReference type="InterPro" id="IPR032870">
    <property type="entry name" value="ALKBH7-like"/>
</dbReference>
<feature type="domain" description="Fe2OG dioxygenase" evidence="2">
    <location>
        <begin position="197"/>
        <end position="332"/>
    </location>
</feature>
<evidence type="ECO:0000256" key="1">
    <source>
        <dbReference type="SAM" id="MobiDB-lite"/>
    </source>
</evidence>
<dbReference type="Pfam" id="PF13532">
    <property type="entry name" value="2OG-FeII_Oxy_2"/>
    <property type="match status" value="1"/>
</dbReference>
<dbReference type="PANTHER" id="PTHR21052:SF0">
    <property type="entry name" value="ALPHA-KETOGLUTARATE-DEPENDENT DIOXYGENASE ALKB HOMOLOG 7, MITOCHONDRIAL"/>
    <property type="match status" value="1"/>
</dbReference>
<dbReference type="Proteomes" id="UP001194696">
    <property type="component" value="Unassembled WGS sequence"/>
</dbReference>
<feature type="compositionally biased region" description="Basic and acidic residues" evidence="1">
    <location>
        <begin position="266"/>
        <end position="276"/>
    </location>
</feature>
<dbReference type="InterPro" id="IPR037151">
    <property type="entry name" value="AlkB-like_sf"/>
</dbReference>
<keyword evidence="4" id="KW-1185">Reference proteome</keyword>
<feature type="region of interest" description="Disordered" evidence="1">
    <location>
        <begin position="334"/>
        <end position="355"/>
    </location>
</feature>
<dbReference type="InterPro" id="IPR005123">
    <property type="entry name" value="Oxoglu/Fe-dep_dioxygenase_dom"/>
</dbReference>
<accession>A0ABQ7KHM6</accession>
<evidence type="ECO:0000313" key="4">
    <source>
        <dbReference type="Proteomes" id="UP001194696"/>
    </source>
</evidence>
<name>A0ABQ7KHM6_9FUNG</name>
<dbReference type="EMBL" id="JAAAIM010000012">
    <property type="protein sequence ID" value="KAG0298248.1"/>
    <property type="molecule type" value="Genomic_DNA"/>
</dbReference>
<protein>
    <recommendedName>
        <fullName evidence="2">Fe2OG dioxygenase domain-containing protein</fullName>
    </recommendedName>
</protein>
<sequence length="355" mass="39540">MNDLEQELFGSSDSDSDLELDMDMNSHQLGNSRDLDDNSAEFDPIFQSIMNSHEENERQPPHLPHPYSLNNPGATFTNALIPTFPITNYNSRTLTPKHVPHEAVEGLCLHTNILSEKEQARLMAQITEKNFFKAGQQNQAMCFGQRDLVWLNWLIHGRLFSDTVEDGEGSEKEEAGGGNGVLSEPFCSSSWTTRIPLFDQSIMNLYFPGNGIKPHVDLARFEDGIIIISLLSAINMDFYKALSPMSPHDPPEGTNTSRPPPLQDQRQQEEREPDFTVRLEPGSVLTIQGKARYEWEHGIRETMEDVVDDGGSGGNETVKRKIRVSITLRKMRGSAWEVGGPGGSSDGTVNGVADR</sequence>
<feature type="region of interest" description="Disordered" evidence="1">
    <location>
        <begin position="244"/>
        <end position="276"/>
    </location>
</feature>
<comment type="caution">
    <text evidence="3">The sequence shown here is derived from an EMBL/GenBank/DDBJ whole genome shotgun (WGS) entry which is preliminary data.</text>
</comment>
<evidence type="ECO:0000259" key="2">
    <source>
        <dbReference type="PROSITE" id="PS51471"/>
    </source>
</evidence>
<evidence type="ECO:0000313" key="3">
    <source>
        <dbReference type="EMBL" id="KAG0298248.1"/>
    </source>
</evidence>
<organism evidence="3 4">
    <name type="scientific">Linnemannia gamsii</name>
    <dbReference type="NCBI Taxonomy" id="64522"/>
    <lineage>
        <taxon>Eukaryota</taxon>
        <taxon>Fungi</taxon>
        <taxon>Fungi incertae sedis</taxon>
        <taxon>Mucoromycota</taxon>
        <taxon>Mortierellomycotina</taxon>
        <taxon>Mortierellomycetes</taxon>
        <taxon>Mortierellales</taxon>
        <taxon>Mortierellaceae</taxon>
        <taxon>Linnemannia</taxon>
    </lineage>
</organism>
<gene>
    <name evidence="3" type="ORF">BGZ96_001214</name>
</gene>
<dbReference type="SUPFAM" id="SSF51197">
    <property type="entry name" value="Clavaminate synthase-like"/>
    <property type="match status" value="1"/>
</dbReference>
<dbReference type="PANTHER" id="PTHR21052">
    <property type="entry name" value="SPERMATOGENESIS ASSOCIATED 11-RELATED"/>
    <property type="match status" value="1"/>
</dbReference>
<dbReference type="Gene3D" id="2.60.120.590">
    <property type="entry name" value="Alpha-ketoglutarate-dependent dioxygenase AlkB-like"/>
    <property type="match status" value="1"/>
</dbReference>